<protein>
    <submittedName>
        <fullName evidence="1">Uncharacterized protein</fullName>
    </submittedName>
</protein>
<sequence>MNNDSYISNYTCFYAKRYHACEDMYDGLEDSCVNSKNALKHMFELKITIATGTVNRSGRTNKLQKRSHVRRIGNYNAYLFVAKLFGICHSEEEKVLYEYFSDFDVVKNYINSGNNKENRVLDCMNSMKKVFREENNEDYCCDRKYAS</sequence>
<dbReference type="RefSeq" id="XP_008819034.1">
    <property type="nucleotide sequence ID" value="XM_008820812.1"/>
</dbReference>
<keyword evidence="2" id="KW-1185">Reference proteome</keyword>
<dbReference type="Proteomes" id="UP000030640">
    <property type="component" value="Unassembled WGS sequence"/>
</dbReference>
<dbReference type="EMBL" id="KI965506">
    <property type="protein sequence ID" value="EUD64390.1"/>
    <property type="molecule type" value="Genomic_DNA"/>
</dbReference>
<organism evidence="1 2">
    <name type="scientific">Plasmodium inui San Antonio 1</name>
    <dbReference type="NCBI Taxonomy" id="1237626"/>
    <lineage>
        <taxon>Eukaryota</taxon>
        <taxon>Sar</taxon>
        <taxon>Alveolata</taxon>
        <taxon>Apicomplexa</taxon>
        <taxon>Aconoidasida</taxon>
        <taxon>Haemosporida</taxon>
        <taxon>Plasmodiidae</taxon>
        <taxon>Plasmodium</taxon>
        <taxon>Plasmodium (Plasmodium)</taxon>
    </lineage>
</organism>
<accession>W6ZYL1</accession>
<dbReference type="AlphaFoldDB" id="W6ZYL1"/>
<evidence type="ECO:0000313" key="2">
    <source>
        <dbReference type="Proteomes" id="UP000030640"/>
    </source>
</evidence>
<dbReference type="GeneID" id="20040514"/>
<reference evidence="1 2" key="1">
    <citation type="submission" date="2013-02" db="EMBL/GenBank/DDBJ databases">
        <title>The Genome Sequence of Plasmodium inui San Antonio 1.</title>
        <authorList>
            <consortium name="The Broad Institute Genome Sequencing Platform"/>
            <consortium name="The Broad Institute Genome Sequencing Center for Infectious Disease"/>
            <person name="Neafsey D."/>
            <person name="Cheeseman I."/>
            <person name="Volkman S."/>
            <person name="Adams J."/>
            <person name="Walker B."/>
            <person name="Young S.K."/>
            <person name="Zeng Q."/>
            <person name="Gargeya S."/>
            <person name="Fitzgerald M."/>
            <person name="Haas B."/>
            <person name="Abouelleil A."/>
            <person name="Alvarado L."/>
            <person name="Arachchi H.M."/>
            <person name="Berlin A.M."/>
            <person name="Chapman S.B."/>
            <person name="Dewar J."/>
            <person name="Goldberg J."/>
            <person name="Griggs A."/>
            <person name="Gujja S."/>
            <person name="Hansen M."/>
            <person name="Howarth C."/>
            <person name="Imamovic A."/>
            <person name="Larimer J."/>
            <person name="McCowan C."/>
            <person name="Murphy C."/>
            <person name="Neiman D."/>
            <person name="Pearson M."/>
            <person name="Priest M."/>
            <person name="Roberts A."/>
            <person name="Saif S."/>
            <person name="Shea T."/>
            <person name="Sisk P."/>
            <person name="Sykes S."/>
            <person name="Wortman J."/>
            <person name="Nusbaum C."/>
            <person name="Birren B."/>
        </authorList>
    </citation>
    <scope>NUCLEOTIDE SEQUENCE [LARGE SCALE GENOMIC DNA]</scope>
    <source>
        <strain evidence="1 2">San Antonio 1</strain>
    </source>
</reference>
<evidence type="ECO:0000313" key="1">
    <source>
        <dbReference type="EMBL" id="EUD64390.1"/>
    </source>
</evidence>
<dbReference type="OrthoDB" id="388763at2759"/>
<dbReference type="VEuPathDB" id="PlasmoDB:C922_05240"/>
<gene>
    <name evidence="1" type="ORF">C922_05240</name>
</gene>
<proteinExistence type="predicted"/>
<name>W6ZYL1_9APIC</name>